<dbReference type="Gene3D" id="2.30.30.240">
    <property type="entry name" value="PRC-barrel domain"/>
    <property type="match status" value="1"/>
</dbReference>
<dbReference type="SUPFAM" id="SSF50346">
    <property type="entry name" value="PRC-barrel domain"/>
    <property type="match status" value="1"/>
</dbReference>
<evidence type="ECO:0000259" key="1">
    <source>
        <dbReference type="Pfam" id="PF05239"/>
    </source>
</evidence>
<feature type="domain" description="PRC-barrel" evidence="1">
    <location>
        <begin position="3"/>
        <end position="81"/>
    </location>
</feature>
<reference evidence="2 3" key="1">
    <citation type="submission" date="2019-02" db="EMBL/GenBank/DDBJ databases">
        <title>Haloarcula mannanilyticum sp. nov., a mannan degrading haloarchaeon isolated from commercial salt.</title>
        <authorList>
            <person name="Enomoto S."/>
            <person name="Shimane Y."/>
            <person name="Kamekura M."/>
            <person name="Ito T."/>
            <person name="Moriya O."/>
            <person name="Ihara K."/>
            <person name="Takahashi-Ando N."/>
            <person name="Fukushima Y."/>
            <person name="Yoshida Y."/>
            <person name="Usama R."/>
            <person name="Takai K."/>
            <person name="Minegishi H."/>
        </authorList>
    </citation>
    <scope>NUCLEOTIDE SEQUENCE [LARGE SCALE GENOMIC DNA]</scope>
    <source>
        <strain evidence="2 3">MD130-1</strain>
    </source>
</reference>
<protein>
    <recommendedName>
        <fullName evidence="1">PRC-barrel domain-containing protein</fullName>
    </recommendedName>
</protein>
<sequence length="92" mass="10024">MRTVLAYELSNIQVTSTDGREIGTLSNITLDTATGELETVVVDSDRPEIFNVEQDSDGCIRLPAVLIESVRDHLTVHPPSELDASSRDAVDL</sequence>
<dbReference type="AlphaFoldDB" id="A0A4C2END4"/>
<evidence type="ECO:0000313" key="2">
    <source>
        <dbReference type="EMBL" id="GCF15177.1"/>
    </source>
</evidence>
<name>A0A4C2END4_9EURY</name>
<dbReference type="InterPro" id="IPR027275">
    <property type="entry name" value="PRC-brl_dom"/>
</dbReference>
<evidence type="ECO:0000313" key="3">
    <source>
        <dbReference type="Proteomes" id="UP000304382"/>
    </source>
</evidence>
<proteinExistence type="predicted"/>
<dbReference type="InterPro" id="IPR011033">
    <property type="entry name" value="PRC_barrel-like_sf"/>
</dbReference>
<dbReference type="Proteomes" id="UP000304382">
    <property type="component" value="Unassembled WGS sequence"/>
</dbReference>
<dbReference type="OrthoDB" id="85079at2157"/>
<organism evidence="2 3">
    <name type="scientific">Haloarcula mannanilytica</name>
    <dbReference type="NCBI Taxonomy" id="2509225"/>
    <lineage>
        <taxon>Archaea</taxon>
        <taxon>Methanobacteriati</taxon>
        <taxon>Methanobacteriota</taxon>
        <taxon>Stenosarchaea group</taxon>
        <taxon>Halobacteria</taxon>
        <taxon>Halobacteriales</taxon>
        <taxon>Haloarculaceae</taxon>
        <taxon>Haloarcula</taxon>
    </lineage>
</organism>
<dbReference type="EMBL" id="BIXZ01000006">
    <property type="protein sequence ID" value="GCF15177.1"/>
    <property type="molecule type" value="Genomic_DNA"/>
</dbReference>
<comment type="caution">
    <text evidence="2">The sequence shown here is derived from an EMBL/GenBank/DDBJ whole genome shotgun (WGS) entry which is preliminary data.</text>
</comment>
<accession>A0A4C2END4</accession>
<dbReference type="Pfam" id="PF05239">
    <property type="entry name" value="PRC"/>
    <property type="match status" value="1"/>
</dbReference>
<dbReference type="RefSeq" id="WP_137684707.1">
    <property type="nucleotide sequence ID" value="NZ_BIXZ01000006.1"/>
</dbReference>
<gene>
    <name evidence="2" type="ORF">Harman_31120</name>
</gene>
<keyword evidence="3" id="KW-1185">Reference proteome</keyword>